<reference evidence="2 3" key="1">
    <citation type="submission" date="2011-06" db="EMBL/GenBank/DDBJ databases">
        <title>The draft genome of Thiorhodococcus drewsii AZ1.</title>
        <authorList>
            <consortium name="US DOE Joint Genome Institute (JGI-PGF)"/>
            <person name="Lucas S."/>
            <person name="Han J."/>
            <person name="Lapidus A."/>
            <person name="Cheng J.-F."/>
            <person name="Goodwin L."/>
            <person name="Pitluck S."/>
            <person name="Peters L."/>
            <person name="Land M.L."/>
            <person name="Hauser L."/>
            <person name="Vogl K."/>
            <person name="Liu Z."/>
            <person name="Imhoff J."/>
            <person name="Thiel V."/>
            <person name="Frigaard N.-U."/>
            <person name="Bryant D.A."/>
            <person name="Woyke T.J."/>
        </authorList>
    </citation>
    <scope>NUCLEOTIDE SEQUENCE [LARGE SCALE GENOMIC DNA]</scope>
    <source>
        <strain evidence="2 3">AZ1</strain>
    </source>
</reference>
<keyword evidence="1" id="KW-0175">Coiled coil</keyword>
<dbReference type="RefSeq" id="WP_007041694.1">
    <property type="nucleotide sequence ID" value="NZ_AFWT01000021.1"/>
</dbReference>
<organism evidence="2 3">
    <name type="scientific">Thiorhodococcus drewsii AZ1</name>
    <dbReference type="NCBI Taxonomy" id="765913"/>
    <lineage>
        <taxon>Bacteria</taxon>
        <taxon>Pseudomonadati</taxon>
        <taxon>Pseudomonadota</taxon>
        <taxon>Gammaproteobacteria</taxon>
        <taxon>Chromatiales</taxon>
        <taxon>Chromatiaceae</taxon>
        <taxon>Thiorhodococcus</taxon>
    </lineage>
</organism>
<dbReference type="STRING" id="765913.ThidrDRAFT_2981"/>
<feature type="coiled-coil region" evidence="1">
    <location>
        <begin position="9"/>
        <end position="65"/>
    </location>
</feature>
<sequence length="99" mass="11423">MVASRDEYVARMKAQIDEWSKSIAAMEEKGNEIKEDAKLKYQEQLAVLRVQRAEGEKKLEEVQAASESTWEQVKAESDNVWEAFKDSYQAFAAHFTHKP</sequence>
<evidence type="ECO:0008006" key="4">
    <source>
        <dbReference type="Google" id="ProtNLM"/>
    </source>
</evidence>
<protein>
    <recommendedName>
        <fullName evidence="4">Coiled coil domain-containing protein</fullName>
    </recommendedName>
</protein>
<evidence type="ECO:0000313" key="3">
    <source>
        <dbReference type="Proteomes" id="UP000004200"/>
    </source>
</evidence>
<proteinExistence type="predicted"/>
<comment type="caution">
    <text evidence="2">The sequence shown here is derived from an EMBL/GenBank/DDBJ whole genome shotgun (WGS) entry which is preliminary data.</text>
</comment>
<dbReference type="OrthoDB" id="9813316at2"/>
<name>G2E3W8_9GAMM</name>
<dbReference type="Proteomes" id="UP000004200">
    <property type="component" value="Unassembled WGS sequence"/>
</dbReference>
<evidence type="ECO:0000256" key="1">
    <source>
        <dbReference type="SAM" id="Coils"/>
    </source>
</evidence>
<gene>
    <name evidence="2" type="ORF">ThidrDRAFT_2981</name>
</gene>
<evidence type="ECO:0000313" key="2">
    <source>
        <dbReference type="EMBL" id="EGV30060.1"/>
    </source>
</evidence>
<accession>G2E3W8</accession>
<dbReference type="EMBL" id="AFWT01000021">
    <property type="protein sequence ID" value="EGV30060.1"/>
    <property type="molecule type" value="Genomic_DNA"/>
</dbReference>
<keyword evidence="3" id="KW-1185">Reference proteome</keyword>
<dbReference type="AlphaFoldDB" id="G2E3W8"/>
<dbReference type="eggNOG" id="ENOG5032B6U">
    <property type="taxonomic scope" value="Bacteria"/>
</dbReference>